<sequence length="141" mass="15655">MSDSFFDSNVLLYLASGMLGRVERVQNLVDDGGNVSVQVLNEMANVSRRKFGMSWQQTSQFINRTVRLFDIWPVTVDIHKDGLRLAERYGFAIYDSFIVAAALAADCDTLWSEDMQAGMVVDGRLTIANPFQGDPSLIPAS</sequence>
<evidence type="ECO:0000259" key="1">
    <source>
        <dbReference type="Pfam" id="PF01850"/>
    </source>
</evidence>
<keyword evidence="3" id="KW-1185">Reference proteome</keyword>
<dbReference type="EMBL" id="CP036498">
    <property type="protein sequence ID" value="QUS38381.1"/>
    <property type="molecule type" value="Genomic_DNA"/>
</dbReference>
<dbReference type="Proteomes" id="UP000682843">
    <property type="component" value="Chromosome"/>
</dbReference>
<dbReference type="SUPFAM" id="SSF88723">
    <property type="entry name" value="PIN domain-like"/>
    <property type="match status" value="1"/>
</dbReference>
<organism evidence="2 3">
    <name type="scientific">Tardiphaga alba</name>
    <dbReference type="NCBI Taxonomy" id="340268"/>
    <lineage>
        <taxon>Bacteria</taxon>
        <taxon>Pseudomonadati</taxon>
        <taxon>Pseudomonadota</taxon>
        <taxon>Alphaproteobacteria</taxon>
        <taxon>Hyphomicrobiales</taxon>
        <taxon>Nitrobacteraceae</taxon>
        <taxon>Tardiphaga</taxon>
    </lineage>
</organism>
<dbReference type="Pfam" id="PF01850">
    <property type="entry name" value="PIN"/>
    <property type="match status" value="1"/>
</dbReference>
<evidence type="ECO:0000313" key="3">
    <source>
        <dbReference type="Proteomes" id="UP000682843"/>
    </source>
</evidence>
<dbReference type="InterPro" id="IPR029060">
    <property type="entry name" value="PIN-like_dom_sf"/>
</dbReference>
<evidence type="ECO:0000313" key="2">
    <source>
        <dbReference type="EMBL" id="QUS38381.1"/>
    </source>
</evidence>
<feature type="domain" description="PIN" evidence="1">
    <location>
        <begin position="5"/>
        <end position="114"/>
    </location>
</feature>
<dbReference type="Gene3D" id="3.40.50.1010">
    <property type="entry name" value="5'-nuclease"/>
    <property type="match status" value="1"/>
</dbReference>
<protein>
    <submittedName>
        <fullName evidence="2">PIN domain-containing protein</fullName>
    </submittedName>
</protein>
<accession>A0ABX8A5S3</accession>
<gene>
    <name evidence="2" type="ORF">RPMA_05620</name>
</gene>
<name>A0ABX8A5S3_9BRAD</name>
<reference evidence="2 3" key="1">
    <citation type="submission" date="2019-02" db="EMBL/GenBank/DDBJ databases">
        <title>Emended description of the genus Rhodopseudomonas and description of Rhodopseudomonas albus sp. nov., a non-phototrophic, heavy-metal-tolerant bacterium isolated from garden soil.</title>
        <authorList>
            <person name="Bao Z."/>
            <person name="Cao W.W."/>
            <person name="Sato Y."/>
            <person name="Nishizawa T."/>
            <person name="Zhao J."/>
            <person name="Guo Y."/>
            <person name="Ohta H."/>
        </authorList>
    </citation>
    <scope>NUCLEOTIDE SEQUENCE [LARGE SCALE GENOMIC DNA]</scope>
    <source>
        <strain evidence="2 3">SK50-23</strain>
    </source>
</reference>
<proteinExistence type="predicted"/>
<dbReference type="CDD" id="cd18692">
    <property type="entry name" value="PIN_VapC-like"/>
    <property type="match status" value="1"/>
</dbReference>
<dbReference type="InterPro" id="IPR002716">
    <property type="entry name" value="PIN_dom"/>
</dbReference>